<name>A0A919VLE6_9ACTN</name>
<evidence type="ECO:0000313" key="2">
    <source>
        <dbReference type="Proteomes" id="UP000680865"/>
    </source>
</evidence>
<protein>
    <recommendedName>
        <fullName evidence="3">Glutamate racemase</fullName>
    </recommendedName>
</protein>
<dbReference type="Gene3D" id="3.40.50.1860">
    <property type="match status" value="1"/>
</dbReference>
<keyword evidence="2" id="KW-1185">Reference proteome</keyword>
<dbReference type="GO" id="GO:0047661">
    <property type="term" value="F:amino-acid racemase activity"/>
    <property type="evidence" value="ECO:0007669"/>
    <property type="project" value="InterPro"/>
</dbReference>
<gene>
    <name evidence="1" type="ORF">Aco04nite_07660</name>
</gene>
<accession>A0A919VLE6</accession>
<proteinExistence type="predicted"/>
<dbReference type="SUPFAM" id="SSF53681">
    <property type="entry name" value="Aspartate/glutamate racemase"/>
    <property type="match status" value="1"/>
</dbReference>
<dbReference type="RefSeq" id="WP_212995773.1">
    <property type="nucleotide sequence ID" value="NZ_BAAATW010000002.1"/>
</dbReference>
<organism evidence="1 2">
    <name type="scientific">Winogradskya consettensis</name>
    <dbReference type="NCBI Taxonomy" id="113560"/>
    <lineage>
        <taxon>Bacteria</taxon>
        <taxon>Bacillati</taxon>
        <taxon>Actinomycetota</taxon>
        <taxon>Actinomycetes</taxon>
        <taxon>Micromonosporales</taxon>
        <taxon>Micromonosporaceae</taxon>
        <taxon>Winogradskya</taxon>
    </lineage>
</organism>
<dbReference type="Pfam" id="PF01177">
    <property type="entry name" value="Asp_Glu_race"/>
    <property type="match status" value="1"/>
</dbReference>
<evidence type="ECO:0000313" key="1">
    <source>
        <dbReference type="EMBL" id="GIM67749.1"/>
    </source>
</evidence>
<dbReference type="EMBL" id="BOQP01000004">
    <property type="protein sequence ID" value="GIM67749.1"/>
    <property type="molecule type" value="Genomic_DNA"/>
</dbReference>
<comment type="caution">
    <text evidence="1">The sequence shown here is derived from an EMBL/GenBank/DDBJ whole genome shotgun (WGS) entry which is preliminary data.</text>
</comment>
<reference evidence="1" key="1">
    <citation type="submission" date="2021-03" db="EMBL/GenBank/DDBJ databases">
        <title>Whole genome shotgun sequence of Actinoplanes consettensis NBRC 14913.</title>
        <authorList>
            <person name="Komaki H."/>
            <person name="Tamura T."/>
        </authorList>
    </citation>
    <scope>NUCLEOTIDE SEQUENCE</scope>
    <source>
        <strain evidence="1">NBRC 14913</strain>
    </source>
</reference>
<dbReference type="InterPro" id="IPR015942">
    <property type="entry name" value="Asp/Glu/hydantoin_racemase"/>
</dbReference>
<dbReference type="Proteomes" id="UP000680865">
    <property type="component" value="Unassembled WGS sequence"/>
</dbReference>
<dbReference type="AlphaFoldDB" id="A0A919VLE6"/>
<dbReference type="InterPro" id="IPR001920">
    <property type="entry name" value="Asp/Glu_race"/>
</dbReference>
<sequence length="230" mass="24053">MNLDIPAPARVAVIAGTPYDARLGCDLLARMGVSASAYPMASSPDEQDALQYLGSGALNGAFRTELDAIGAQGTNTVMLFCNSLAAVVDIETAGWTSAVDVISPLDIYRALPPELTNIMVITGNGQATVGFERAVMRGGGDRRVLGVSDPALVRLIETRDAEAAFTRSSMPAMLRLAQDEGFDAVVFACTHFTSVLPLAQQACTVPIIDVGSRLVDLTCGRSGVFAGVLD</sequence>
<evidence type="ECO:0008006" key="3">
    <source>
        <dbReference type="Google" id="ProtNLM"/>
    </source>
</evidence>